<evidence type="ECO:0000259" key="6">
    <source>
        <dbReference type="Pfam" id="PF00294"/>
    </source>
</evidence>
<dbReference type="EMBL" id="KV454212">
    <property type="protein sequence ID" value="ODQ57852.1"/>
    <property type="molecule type" value="Genomic_DNA"/>
</dbReference>
<evidence type="ECO:0000256" key="1">
    <source>
        <dbReference type="ARBA" id="ARBA00022723"/>
    </source>
</evidence>
<dbReference type="InterPro" id="IPR022830">
    <property type="entry name" value="Indigdn_synthA-like"/>
</dbReference>
<dbReference type="Pfam" id="PF00294">
    <property type="entry name" value="PfkB"/>
    <property type="match status" value="1"/>
</dbReference>
<dbReference type="PANTHER" id="PTHR42909:SF1">
    <property type="entry name" value="CARBOHYDRATE KINASE PFKB DOMAIN-CONTAINING PROTEIN"/>
    <property type="match status" value="1"/>
</dbReference>
<dbReference type="SUPFAM" id="SSF110581">
    <property type="entry name" value="Indigoidine synthase A-like"/>
    <property type="match status" value="1"/>
</dbReference>
<evidence type="ECO:0000256" key="5">
    <source>
        <dbReference type="ARBA" id="ARBA00023295"/>
    </source>
</evidence>
<protein>
    <recommendedName>
        <fullName evidence="6">Carbohydrate kinase PfkB domain-containing protein</fullName>
    </recommendedName>
</protein>
<sequence>FSSLKLSEELKWALQEKKPIVSLESTIITHGLPYPQNLQMAKRVEQEIRTHGAIPATTAFINGVPKVGLTDFELEMLANSSNATKVSRRDIPYVMSQRLNGGTTISGTMILSNRAGIKVFATGGLGGVHRDGENTMDISADLDELGKTPVAVVCAGPKSILDIERTMEYLETKGVFVGTYGPEGTNVPGFYTRDSGVASVYNFQDFQMAANIIKQGESLQLNSGLLFCIPPPKEIAMDGEFINKIIDQANYDAVKLGIKGKKITPFMLSRIAEATKGESVKTNIEFVLNNARAATNIAIEYSKLNGGNVDSLNPYETKPSTTAQSMVIGSVALDTSCLSNSESIMLNDSNPSTIKSSIGGVGFNVAMESIKSGNDSLKFVSSVGDDAQGDKILKSIDMNHAIEVQHNSSTSQYISFHDGKGDLVVAAADMGIIETISNDHIEKQLKDTKPVVLLMDANISSSSMQKIMNLSQDHSFKVIFEPTSSPKAKRLSEVELKPFPECSILLSTPTFAELRSIYDSFEESGKFELDNWFPIIDALGVDKTLKHKVESASMRNPFYKSIIKDGILQTGVSLLPFIKHLVIKDGANGVFHLSIHEDIQQITPNPAADLSLSSKGQNNLGVLLEHYSVPSVLDNLSNVTGAGDALAGSLLSALSVNSDVLS</sequence>
<dbReference type="InterPro" id="IPR011611">
    <property type="entry name" value="PfkB_dom"/>
</dbReference>
<dbReference type="AlphaFoldDB" id="A0A1E3NYR8"/>
<evidence type="ECO:0000313" key="8">
    <source>
        <dbReference type="Proteomes" id="UP000094112"/>
    </source>
</evidence>
<dbReference type="GO" id="GO:0004730">
    <property type="term" value="F:pseudouridylate synthase activity"/>
    <property type="evidence" value="ECO:0007669"/>
    <property type="project" value="InterPro"/>
</dbReference>
<keyword evidence="4" id="KW-0456">Lyase</keyword>
<gene>
    <name evidence="7" type="ORF">WICANDRAFT_14781</name>
</gene>
<dbReference type="PANTHER" id="PTHR42909">
    <property type="entry name" value="ZGC:136858"/>
    <property type="match status" value="1"/>
</dbReference>
<name>A0A1E3NYR8_WICAA</name>
<keyword evidence="5" id="KW-0326">Glycosidase</keyword>
<dbReference type="HAMAP" id="MF_01876">
    <property type="entry name" value="PsiMP_glycosidase"/>
    <property type="match status" value="1"/>
</dbReference>
<dbReference type="Pfam" id="PF04227">
    <property type="entry name" value="Indigoidine_A"/>
    <property type="match status" value="1"/>
</dbReference>
<dbReference type="InterPro" id="IPR029056">
    <property type="entry name" value="Ribokinase-like"/>
</dbReference>
<dbReference type="OrthoDB" id="198885at2759"/>
<dbReference type="GO" id="GO:0016798">
    <property type="term" value="F:hydrolase activity, acting on glycosyl bonds"/>
    <property type="evidence" value="ECO:0007669"/>
    <property type="project" value="UniProtKB-KW"/>
</dbReference>
<evidence type="ECO:0000313" key="7">
    <source>
        <dbReference type="EMBL" id="ODQ57852.1"/>
    </source>
</evidence>
<keyword evidence="3" id="KW-0464">Manganese</keyword>
<dbReference type="RefSeq" id="XP_019037059.1">
    <property type="nucleotide sequence ID" value="XM_019180620.1"/>
</dbReference>
<feature type="non-terminal residue" evidence="7">
    <location>
        <position position="662"/>
    </location>
</feature>
<evidence type="ECO:0000256" key="4">
    <source>
        <dbReference type="ARBA" id="ARBA00023239"/>
    </source>
</evidence>
<dbReference type="GeneID" id="30197866"/>
<dbReference type="GO" id="GO:0046872">
    <property type="term" value="F:metal ion binding"/>
    <property type="evidence" value="ECO:0007669"/>
    <property type="project" value="UniProtKB-KW"/>
</dbReference>
<keyword evidence="8" id="KW-1185">Reference proteome</keyword>
<dbReference type="Gene3D" id="3.40.1190.20">
    <property type="match status" value="1"/>
</dbReference>
<feature type="non-terminal residue" evidence="7">
    <location>
        <position position="1"/>
    </location>
</feature>
<accession>A0A1E3NYR8</accession>
<organism evidence="7 8">
    <name type="scientific">Wickerhamomyces anomalus (strain ATCC 58044 / CBS 1984 / NCYC 433 / NRRL Y-366-8)</name>
    <name type="common">Yeast</name>
    <name type="synonym">Hansenula anomala</name>
    <dbReference type="NCBI Taxonomy" id="683960"/>
    <lineage>
        <taxon>Eukaryota</taxon>
        <taxon>Fungi</taxon>
        <taxon>Dikarya</taxon>
        <taxon>Ascomycota</taxon>
        <taxon>Saccharomycotina</taxon>
        <taxon>Saccharomycetes</taxon>
        <taxon>Phaffomycetales</taxon>
        <taxon>Wickerhamomycetaceae</taxon>
        <taxon>Wickerhamomyces</taxon>
    </lineage>
</organism>
<evidence type="ECO:0000256" key="3">
    <source>
        <dbReference type="ARBA" id="ARBA00023211"/>
    </source>
</evidence>
<keyword evidence="2" id="KW-0378">Hydrolase</keyword>
<dbReference type="STRING" id="683960.A0A1E3NYR8"/>
<dbReference type="Gene3D" id="3.40.1790.10">
    <property type="entry name" value="Indigoidine synthase domain"/>
    <property type="match status" value="1"/>
</dbReference>
<keyword evidence="1" id="KW-0479">Metal-binding</keyword>
<dbReference type="GO" id="GO:0005737">
    <property type="term" value="C:cytoplasm"/>
    <property type="evidence" value="ECO:0007669"/>
    <property type="project" value="TreeGrafter"/>
</dbReference>
<proteinExistence type="inferred from homology"/>
<dbReference type="InterPro" id="IPR007342">
    <property type="entry name" value="PsuG"/>
</dbReference>
<reference evidence="7 8" key="1">
    <citation type="journal article" date="2016" name="Proc. Natl. Acad. Sci. U.S.A.">
        <title>Comparative genomics of biotechnologically important yeasts.</title>
        <authorList>
            <person name="Riley R."/>
            <person name="Haridas S."/>
            <person name="Wolfe K.H."/>
            <person name="Lopes M.R."/>
            <person name="Hittinger C.T."/>
            <person name="Goeker M."/>
            <person name="Salamov A.A."/>
            <person name="Wisecaver J.H."/>
            <person name="Long T.M."/>
            <person name="Calvey C.H."/>
            <person name="Aerts A.L."/>
            <person name="Barry K.W."/>
            <person name="Choi C."/>
            <person name="Clum A."/>
            <person name="Coughlan A.Y."/>
            <person name="Deshpande S."/>
            <person name="Douglass A.P."/>
            <person name="Hanson S.J."/>
            <person name="Klenk H.-P."/>
            <person name="LaButti K.M."/>
            <person name="Lapidus A."/>
            <person name="Lindquist E.A."/>
            <person name="Lipzen A.M."/>
            <person name="Meier-Kolthoff J.P."/>
            <person name="Ohm R.A."/>
            <person name="Otillar R.P."/>
            <person name="Pangilinan J.L."/>
            <person name="Peng Y."/>
            <person name="Rokas A."/>
            <person name="Rosa C.A."/>
            <person name="Scheuner C."/>
            <person name="Sibirny A.A."/>
            <person name="Slot J.C."/>
            <person name="Stielow J.B."/>
            <person name="Sun H."/>
            <person name="Kurtzman C.P."/>
            <person name="Blackwell M."/>
            <person name="Grigoriev I.V."/>
            <person name="Jeffries T.W."/>
        </authorList>
    </citation>
    <scope>NUCLEOTIDE SEQUENCE [LARGE SCALE GENOMIC DNA]</scope>
    <source>
        <strain evidence="8">ATCC 58044 / CBS 1984 / NCYC 433 / NRRL Y-366-8</strain>
    </source>
</reference>
<evidence type="ECO:0000256" key="2">
    <source>
        <dbReference type="ARBA" id="ARBA00022801"/>
    </source>
</evidence>
<dbReference type="Proteomes" id="UP000094112">
    <property type="component" value="Unassembled WGS sequence"/>
</dbReference>
<feature type="domain" description="Carbohydrate kinase PfkB" evidence="6">
    <location>
        <begin position="325"/>
        <end position="492"/>
    </location>
</feature>
<dbReference type="SUPFAM" id="SSF53613">
    <property type="entry name" value="Ribokinase-like"/>
    <property type="match status" value="1"/>
</dbReference>